<proteinExistence type="predicted"/>
<feature type="region of interest" description="Disordered" evidence="1">
    <location>
        <begin position="1"/>
        <end position="40"/>
    </location>
</feature>
<dbReference type="GeneID" id="80548273"/>
<dbReference type="AlphaFoldDB" id="A0A8E2WB88"/>
<organism evidence="2 3">
    <name type="scientific">Rhizobium loti</name>
    <name type="common">Mesorhizobium loti</name>
    <dbReference type="NCBI Taxonomy" id="381"/>
    <lineage>
        <taxon>Bacteria</taxon>
        <taxon>Pseudomonadati</taxon>
        <taxon>Pseudomonadota</taxon>
        <taxon>Alphaproteobacteria</taxon>
        <taxon>Hyphomicrobiales</taxon>
        <taxon>Phyllobacteriaceae</taxon>
        <taxon>Mesorhizobium</taxon>
    </lineage>
</organism>
<gene>
    <name evidence="2" type="ORF">C8D77_11192</name>
</gene>
<protein>
    <submittedName>
        <fullName evidence="2">Uncharacterized protein</fullName>
    </submittedName>
</protein>
<evidence type="ECO:0000313" key="3">
    <source>
        <dbReference type="Proteomes" id="UP000245631"/>
    </source>
</evidence>
<dbReference type="EMBL" id="QGGH01000011">
    <property type="protein sequence ID" value="PWJ88370.1"/>
    <property type="molecule type" value="Genomic_DNA"/>
</dbReference>
<evidence type="ECO:0000256" key="1">
    <source>
        <dbReference type="SAM" id="MobiDB-lite"/>
    </source>
</evidence>
<feature type="compositionally biased region" description="Basic residues" evidence="1">
    <location>
        <begin position="18"/>
        <end position="27"/>
    </location>
</feature>
<sequence>MAKKMTAKQAKFFGKKPAGAKKAKGKAKAMPAFLKKKLGK</sequence>
<reference evidence="2 3" key="1">
    <citation type="submission" date="2018-05" db="EMBL/GenBank/DDBJ databases">
        <title>Genomic Encyclopedia of Type Strains, Phase IV (KMG-IV): sequencing the most valuable type-strain genomes for metagenomic binning, comparative biology and taxonomic classification.</title>
        <authorList>
            <person name="Goeker M."/>
        </authorList>
    </citation>
    <scope>NUCLEOTIDE SEQUENCE [LARGE SCALE GENOMIC DNA]</scope>
    <source>
        <strain evidence="2 3">DSM 2626</strain>
    </source>
</reference>
<dbReference type="RefSeq" id="WP_281277045.1">
    <property type="nucleotide sequence ID" value="NZ_QGGH01000011.1"/>
</dbReference>
<accession>A0A8E2WB88</accession>
<feature type="compositionally biased region" description="Low complexity" evidence="1">
    <location>
        <begin position="7"/>
        <end position="17"/>
    </location>
</feature>
<evidence type="ECO:0000313" key="2">
    <source>
        <dbReference type="EMBL" id="PWJ88370.1"/>
    </source>
</evidence>
<name>A0A8E2WB88_RHILI</name>
<comment type="caution">
    <text evidence="2">The sequence shown here is derived from an EMBL/GenBank/DDBJ whole genome shotgun (WGS) entry which is preliminary data.</text>
</comment>
<dbReference type="Proteomes" id="UP000245631">
    <property type="component" value="Unassembled WGS sequence"/>
</dbReference>